<dbReference type="EMBL" id="PYMA01000001">
    <property type="protein sequence ID" value="PSW22057.1"/>
    <property type="molecule type" value="Genomic_DNA"/>
</dbReference>
<dbReference type="RefSeq" id="WP_036816786.1">
    <property type="nucleotide sequence ID" value="NZ_JGVO01000044.1"/>
</dbReference>
<keyword evidence="4" id="KW-1185">Reference proteome</keyword>
<gene>
    <name evidence="3" type="ORF">C9I98_01985</name>
</gene>
<dbReference type="PROSITE" id="PS51257">
    <property type="entry name" value="PROKAR_LIPOPROTEIN"/>
    <property type="match status" value="1"/>
</dbReference>
<reference evidence="3 4" key="1">
    <citation type="submission" date="2018-01" db="EMBL/GenBank/DDBJ databases">
        <title>Whole genome sequencing of Histamine producing bacteria.</title>
        <authorList>
            <person name="Butler K."/>
        </authorList>
    </citation>
    <scope>NUCLEOTIDE SEQUENCE [LARGE SCALE GENOMIC DNA]</scope>
    <source>
        <strain evidence="3 4">DSM 100436</strain>
    </source>
</reference>
<protein>
    <recommendedName>
        <fullName evidence="2">DUF218 domain-containing protein</fullName>
    </recommendedName>
</protein>
<dbReference type="SUPFAM" id="SSF69318">
    <property type="entry name" value="Integrin alpha N-terminal domain"/>
    <property type="match status" value="1"/>
</dbReference>
<comment type="caution">
    <text evidence="3">The sequence shown here is derived from an EMBL/GenBank/DDBJ whole genome shotgun (WGS) entry which is preliminary data.</text>
</comment>
<dbReference type="Gene3D" id="3.40.50.620">
    <property type="entry name" value="HUPs"/>
    <property type="match status" value="1"/>
</dbReference>
<dbReference type="CDD" id="cd06259">
    <property type="entry name" value="YdcF-like"/>
    <property type="match status" value="1"/>
</dbReference>
<evidence type="ECO:0000313" key="4">
    <source>
        <dbReference type="Proteomes" id="UP000241771"/>
    </source>
</evidence>
<dbReference type="PANTHER" id="PTHR30336:SF20">
    <property type="entry name" value="DUF218 DOMAIN-CONTAINING PROTEIN"/>
    <property type="match status" value="1"/>
</dbReference>
<dbReference type="InterPro" id="IPR051599">
    <property type="entry name" value="Cell_Envelope_Assoc"/>
</dbReference>
<dbReference type="PANTHER" id="PTHR30336">
    <property type="entry name" value="INNER MEMBRANE PROTEIN, PROBABLE PERMEASE"/>
    <property type="match status" value="1"/>
</dbReference>
<feature type="domain" description="DUF218" evidence="2">
    <location>
        <begin position="29"/>
        <end position="155"/>
    </location>
</feature>
<dbReference type="Pfam" id="PF02698">
    <property type="entry name" value="DUF218"/>
    <property type="match status" value="1"/>
</dbReference>
<accession>A0A2T3P0M8</accession>
<evidence type="ECO:0000313" key="3">
    <source>
        <dbReference type="EMBL" id="PSW22057.1"/>
    </source>
</evidence>
<proteinExistence type="predicted"/>
<organism evidence="3 4">
    <name type="scientific">Photobacterium sanctipauli</name>
    <dbReference type="NCBI Taxonomy" id="1342794"/>
    <lineage>
        <taxon>Bacteria</taxon>
        <taxon>Pseudomonadati</taxon>
        <taxon>Pseudomonadota</taxon>
        <taxon>Gammaproteobacteria</taxon>
        <taxon>Vibrionales</taxon>
        <taxon>Vibrionaceae</taxon>
        <taxon>Photobacterium</taxon>
    </lineage>
</organism>
<dbReference type="AlphaFoldDB" id="A0A2T3P0M8"/>
<evidence type="ECO:0000256" key="1">
    <source>
        <dbReference type="SAM" id="MobiDB-lite"/>
    </source>
</evidence>
<evidence type="ECO:0000259" key="2">
    <source>
        <dbReference type="Pfam" id="PF02698"/>
    </source>
</evidence>
<sequence length="584" mass="63234">MKHKIAAVLVASALVAGCQSDNSTENADLIIGLGLQVNYESCNARLLLEQRVDRAYAVSLEKENPFFAFAGKGNPTSLETCFENGEGLTEAQAMKDYLMAEYGVAEDRIVLEEESISTDTNAQNLLPILDEISRTRNINFVSESLVTSAYHNHRQSWQDGSDNSSVYYFNRDFGEGTFVDGENVYSSSELAEEKVWSESTVLTSATGSDHYNSARIIGDVSGNKLQDAVKVDFATGQVFLATSTGEGFNEPQLLPTTFTATHLVQLIDLTGNGLADLVGMNDNGDILVAVNDGKQGFLDEVSWGKANGGVDPLESAQEENEEPSNPFPPVKPSDYNIAFGKVLGNDAADLVVFAVDGTYVGQNQGDSFGPLTKIVGDFGSENLVDIESGEKFEGNDSNYPRFVADVTGNGAADIIAFGHTEIYVSVNDGKGNFSERQTWLSDDAEGNGANFVAGTAFAELVLGVGWGPDSYWGAQYPRGVADVNGNGRADIWAIGEHGVYVAWSADINDDGAGDHFENLNSVWVYESKWRHNNENDTAYQQFTPYRNWERGVHPRMFGDVNGNGRADLVGFGENEVFVAVSENP</sequence>
<name>A0A2T3P0M8_9GAMM</name>
<dbReference type="InterPro" id="IPR028994">
    <property type="entry name" value="Integrin_alpha_N"/>
</dbReference>
<feature type="region of interest" description="Disordered" evidence="1">
    <location>
        <begin position="308"/>
        <end position="330"/>
    </location>
</feature>
<dbReference type="GO" id="GO:0005886">
    <property type="term" value="C:plasma membrane"/>
    <property type="evidence" value="ECO:0007669"/>
    <property type="project" value="TreeGrafter"/>
</dbReference>
<dbReference type="InterPro" id="IPR014729">
    <property type="entry name" value="Rossmann-like_a/b/a_fold"/>
</dbReference>
<dbReference type="Proteomes" id="UP000241771">
    <property type="component" value="Unassembled WGS sequence"/>
</dbReference>
<dbReference type="InterPro" id="IPR003848">
    <property type="entry name" value="DUF218"/>
</dbReference>
<dbReference type="OrthoDB" id="5915738at2"/>